<organism evidence="7 8">
    <name type="scientific">Clostridium novyi A str. 4552</name>
    <dbReference type="NCBI Taxonomy" id="1444289"/>
    <lineage>
        <taxon>Bacteria</taxon>
        <taxon>Bacillati</taxon>
        <taxon>Bacillota</taxon>
        <taxon>Clostridia</taxon>
        <taxon>Eubacteriales</taxon>
        <taxon>Clostridiaceae</taxon>
        <taxon>Clostridium</taxon>
    </lineage>
</organism>
<name>A0A0A0I7Z9_CLONO</name>
<keyword evidence="5 6" id="KW-0472">Membrane</keyword>
<evidence type="ECO:0000256" key="4">
    <source>
        <dbReference type="ARBA" id="ARBA00022989"/>
    </source>
</evidence>
<feature type="transmembrane region" description="Helical" evidence="6">
    <location>
        <begin position="214"/>
        <end position="237"/>
    </location>
</feature>
<protein>
    <submittedName>
        <fullName evidence="7">Uncharacterized protein</fullName>
    </submittedName>
</protein>
<dbReference type="OrthoDB" id="9180265at2"/>
<keyword evidence="2" id="KW-1003">Cell membrane</keyword>
<comment type="caution">
    <text evidence="7">The sequence shown here is derived from an EMBL/GenBank/DDBJ whole genome shotgun (WGS) entry which is preliminary data.</text>
</comment>
<feature type="transmembrane region" description="Helical" evidence="6">
    <location>
        <begin position="180"/>
        <end position="202"/>
    </location>
</feature>
<feature type="transmembrane region" description="Helical" evidence="6">
    <location>
        <begin position="20"/>
        <end position="40"/>
    </location>
</feature>
<comment type="subcellular location">
    <subcellularLocation>
        <location evidence="1">Cell membrane</location>
        <topology evidence="1">Multi-pass membrane protein</topology>
    </subcellularLocation>
</comment>
<accession>A0A0A0I7Z9</accession>
<feature type="transmembrane region" description="Helical" evidence="6">
    <location>
        <begin position="52"/>
        <end position="70"/>
    </location>
</feature>
<dbReference type="EMBL" id="JENJ01000022">
    <property type="protein sequence ID" value="KGM96426.1"/>
    <property type="molecule type" value="Genomic_DNA"/>
</dbReference>
<keyword evidence="3 6" id="KW-0812">Transmembrane</keyword>
<dbReference type="PANTHER" id="PTHR30250">
    <property type="entry name" value="PST FAMILY PREDICTED COLANIC ACID TRANSPORTER"/>
    <property type="match status" value="1"/>
</dbReference>
<feature type="transmembrane region" description="Helical" evidence="6">
    <location>
        <begin position="388"/>
        <end position="409"/>
    </location>
</feature>
<dbReference type="AlphaFoldDB" id="A0A0A0I7Z9"/>
<feature type="transmembrane region" description="Helical" evidence="6">
    <location>
        <begin position="298"/>
        <end position="314"/>
    </location>
</feature>
<feature type="transmembrane region" description="Helical" evidence="6">
    <location>
        <begin position="153"/>
        <end position="174"/>
    </location>
</feature>
<feature type="transmembrane region" description="Helical" evidence="6">
    <location>
        <begin position="91"/>
        <end position="113"/>
    </location>
</feature>
<sequence length="473" mass="54178">MLNRLLGILKKDNLVKSGIWYTIGSFFAQGITFISMPIFVNLMSREEYGMTSLYGTWLSIFSILISLDIFSSVGKGKYDFKDDYDDYLSSAIWLSFLCFIIFLIIGVILRVHIAKLTQLTPILIIILILQSFFASIINFVTSKYTINYEYKKYVAICITSALANLLLSVILILRLNKDKYMGIIYAGLCVNVVFGSILFFSIVRKSYVKVNKKYWKYALLISIPLIPHSLSGVILAQFDRVMISRILGKGQNGVYSFAYNIASILNVAWAALNKAWIPYFFGKMDTKDYEDIRKKYKYYIGVFSLITFILMFISPEVVKIFSFRSKGFREGMNIVPIILASNFFIFLYSLPSNLEFYMKKTYLISLGTFGAGFMNIILNSILITKMGYAGAAWATLISYIALFLYHYVIASKIIENKIFEIKYFISSSVFIAIVGVIFNLLQDSIIKRYTLVLIVMLFLTYKVAKFIKLKIND</sequence>
<evidence type="ECO:0000256" key="1">
    <source>
        <dbReference type="ARBA" id="ARBA00004651"/>
    </source>
</evidence>
<dbReference type="Proteomes" id="UP000030012">
    <property type="component" value="Unassembled WGS sequence"/>
</dbReference>
<dbReference type="PANTHER" id="PTHR30250:SF11">
    <property type="entry name" value="O-ANTIGEN TRANSPORTER-RELATED"/>
    <property type="match status" value="1"/>
</dbReference>
<proteinExistence type="predicted"/>
<evidence type="ECO:0000256" key="6">
    <source>
        <dbReference type="SAM" id="Phobius"/>
    </source>
</evidence>
<dbReference type="Pfam" id="PF01943">
    <property type="entry name" value="Polysacc_synt"/>
    <property type="match status" value="1"/>
</dbReference>
<evidence type="ECO:0000313" key="8">
    <source>
        <dbReference type="Proteomes" id="UP000030012"/>
    </source>
</evidence>
<gene>
    <name evidence="7" type="ORF">Z968_06360</name>
</gene>
<evidence type="ECO:0000256" key="5">
    <source>
        <dbReference type="ARBA" id="ARBA00023136"/>
    </source>
</evidence>
<dbReference type="InterPro" id="IPR002797">
    <property type="entry name" value="Polysacc_synth"/>
</dbReference>
<feature type="transmembrane region" description="Helical" evidence="6">
    <location>
        <begin position="119"/>
        <end position="141"/>
    </location>
</feature>
<feature type="transmembrane region" description="Helical" evidence="6">
    <location>
        <begin position="257"/>
        <end position="277"/>
    </location>
</feature>
<feature type="transmembrane region" description="Helical" evidence="6">
    <location>
        <begin position="446"/>
        <end position="464"/>
    </location>
</feature>
<feature type="transmembrane region" description="Helical" evidence="6">
    <location>
        <begin position="421"/>
        <end position="440"/>
    </location>
</feature>
<dbReference type="InterPro" id="IPR050833">
    <property type="entry name" value="Poly_Biosynth_Transport"/>
</dbReference>
<feature type="transmembrane region" description="Helical" evidence="6">
    <location>
        <begin position="334"/>
        <end position="350"/>
    </location>
</feature>
<evidence type="ECO:0000313" key="7">
    <source>
        <dbReference type="EMBL" id="KGM96426.1"/>
    </source>
</evidence>
<reference evidence="7 8" key="1">
    <citation type="submission" date="2014-01" db="EMBL/GenBank/DDBJ databases">
        <title>Plasmidome dynamics in the species complex Clostridium novyi sensu lato converts strains of independent lineages into distinctly different pathogens.</title>
        <authorList>
            <person name="Skarin H."/>
            <person name="Segerman B."/>
        </authorList>
    </citation>
    <scope>NUCLEOTIDE SEQUENCE [LARGE SCALE GENOMIC DNA]</scope>
    <source>
        <strain evidence="7 8">4552</strain>
    </source>
</reference>
<dbReference type="GO" id="GO:0005886">
    <property type="term" value="C:plasma membrane"/>
    <property type="evidence" value="ECO:0007669"/>
    <property type="project" value="UniProtKB-SubCell"/>
</dbReference>
<feature type="transmembrane region" description="Helical" evidence="6">
    <location>
        <begin position="362"/>
        <end position="382"/>
    </location>
</feature>
<evidence type="ECO:0000256" key="3">
    <source>
        <dbReference type="ARBA" id="ARBA00022692"/>
    </source>
</evidence>
<evidence type="ECO:0000256" key="2">
    <source>
        <dbReference type="ARBA" id="ARBA00022475"/>
    </source>
</evidence>
<keyword evidence="4 6" id="KW-1133">Transmembrane helix</keyword>
<dbReference type="RefSeq" id="WP_039254788.1">
    <property type="nucleotide sequence ID" value="NZ_JENJ01000022.1"/>
</dbReference>